<evidence type="ECO:0000256" key="2">
    <source>
        <dbReference type="ARBA" id="ARBA00008520"/>
    </source>
</evidence>
<keyword evidence="4 5" id="KW-0732">Signal</keyword>
<name>A0A6L7G6B9_9RHOB</name>
<dbReference type="PANTHER" id="PTHR43649">
    <property type="entry name" value="ARABINOSE-BINDING PROTEIN-RELATED"/>
    <property type="match status" value="1"/>
</dbReference>
<proteinExistence type="inferred from homology"/>
<gene>
    <name evidence="6" type="ORF">GR170_17615</name>
</gene>
<dbReference type="Gene3D" id="3.40.190.10">
    <property type="entry name" value="Periplasmic binding protein-like II"/>
    <property type="match status" value="2"/>
</dbReference>
<evidence type="ECO:0000256" key="1">
    <source>
        <dbReference type="ARBA" id="ARBA00004418"/>
    </source>
</evidence>
<evidence type="ECO:0000313" key="7">
    <source>
        <dbReference type="Proteomes" id="UP000477911"/>
    </source>
</evidence>
<evidence type="ECO:0000256" key="3">
    <source>
        <dbReference type="ARBA" id="ARBA00022448"/>
    </source>
</evidence>
<evidence type="ECO:0000256" key="4">
    <source>
        <dbReference type="ARBA" id="ARBA00022729"/>
    </source>
</evidence>
<dbReference type="CDD" id="cd13585">
    <property type="entry name" value="PBP2_TMBP_like"/>
    <property type="match status" value="1"/>
</dbReference>
<comment type="subcellular location">
    <subcellularLocation>
        <location evidence="1">Periplasm</location>
    </subcellularLocation>
</comment>
<organism evidence="6 7">
    <name type="scientific">Pseudooceanicola albus</name>
    <dbReference type="NCBI Taxonomy" id="2692189"/>
    <lineage>
        <taxon>Bacteria</taxon>
        <taxon>Pseudomonadati</taxon>
        <taxon>Pseudomonadota</taxon>
        <taxon>Alphaproteobacteria</taxon>
        <taxon>Rhodobacterales</taxon>
        <taxon>Paracoccaceae</taxon>
        <taxon>Pseudooceanicola</taxon>
    </lineage>
</organism>
<evidence type="ECO:0000256" key="5">
    <source>
        <dbReference type="SAM" id="SignalP"/>
    </source>
</evidence>
<keyword evidence="3" id="KW-0813">Transport</keyword>
<dbReference type="PANTHER" id="PTHR43649:SF34">
    <property type="entry name" value="ABC TRANSPORTER PERIPLASMIC-BINDING PROTEIN YCJN-RELATED"/>
    <property type="match status" value="1"/>
</dbReference>
<accession>A0A6L7G6B9</accession>
<evidence type="ECO:0000313" key="6">
    <source>
        <dbReference type="EMBL" id="MXN19655.1"/>
    </source>
</evidence>
<sequence>MKRLSSLRCLALASASVAALAAPALADQSLKGVTLTLASQNDQFAAVLAEMAPEFEAATGAKLKVDILDYGSLLTKTTADFVGQTGSYDLVTMDIVWAGQYAENGYTVDLTDWIARDKDEIDTDDIYPVLMQALGQYDGKQVAFPFAGYANVLAYRKDLLEKAGLGVPTTPEEFTAAALKMTDPAAGVYGFVANGQKGAAGAQDWMQYNAQMGGAIMGPDGKPDLNSDANIHSLQVYKELFDKAAPPGAANYDWGGREESFRQGIAAMMQTWSVGAPGYYDPASSKVVDTVGIALAPSENTEEPSYGVGGWGIAINAGISEKQKEAAWEYIKWMTSKPVHKEMILKGSGSFLRKSEMADPELKAKFPFLPILEKTFENGDGSYRPRIPEYPEIQDLLGTAVNAVLVGDEDPKAALDAAQKEALDLF</sequence>
<dbReference type="SUPFAM" id="SSF53850">
    <property type="entry name" value="Periplasmic binding protein-like II"/>
    <property type="match status" value="1"/>
</dbReference>
<comment type="caution">
    <text evidence="6">The sequence shown here is derived from an EMBL/GenBank/DDBJ whole genome shotgun (WGS) entry which is preliminary data.</text>
</comment>
<dbReference type="Proteomes" id="UP000477911">
    <property type="component" value="Unassembled WGS sequence"/>
</dbReference>
<comment type="similarity">
    <text evidence="2">Belongs to the bacterial solute-binding protein 1 family.</text>
</comment>
<dbReference type="InterPro" id="IPR050490">
    <property type="entry name" value="Bact_solute-bd_prot1"/>
</dbReference>
<reference evidence="6 7" key="1">
    <citation type="submission" date="2019-12" db="EMBL/GenBank/DDBJ databases">
        <authorList>
            <person name="Li M."/>
        </authorList>
    </citation>
    <scope>NUCLEOTIDE SEQUENCE [LARGE SCALE GENOMIC DNA]</scope>
    <source>
        <strain evidence="6 7">GBMRC 2024</strain>
    </source>
</reference>
<dbReference type="Pfam" id="PF01547">
    <property type="entry name" value="SBP_bac_1"/>
    <property type="match status" value="1"/>
</dbReference>
<dbReference type="GO" id="GO:0042597">
    <property type="term" value="C:periplasmic space"/>
    <property type="evidence" value="ECO:0007669"/>
    <property type="project" value="UniProtKB-SubCell"/>
</dbReference>
<feature type="chain" id="PRO_5026954720" evidence="5">
    <location>
        <begin position="22"/>
        <end position="426"/>
    </location>
</feature>
<dbReference type="RefSeq" id="WP_160895771.1">
    <property type="nucleotide sequence ID" value="NZ_WUMU01000019.1"/>
</dbReference>
<keyword evidence="7" id="KW-1185">Reference proteome</keyword>
<dbReference type="AlphaFoldDB" id="A0A6L7G6B9"/>
<protein>
    <submittedName>
        <fullName evidence="6">Extracellular solute-binding protein</fullName>
    </submittedName>
</protein>
<dbReference type="InterPro" id="IPR006059">
    <property type="entry name" value="SBP"/>
</dbReference>
<dbReference type="EMBL" id="WUMU01000019">
    <property type="protein sequence ID" value="MXN19655.1"/>
    <property type="molecule type" value="Genomic_DNA"/>
</dbReference>
<feature type="signal peptide" evidence="5">
    <location>
        <begin position="1"/>
        <end position="21"/>
    </location>
</feature>